<feature type="region of interest" description="Disordered" evidence="2">
    <location>
        <begin position="693"/>
        <end position="716"/>
    </location>
</feature>
<evidence type="ECO:0000256" key="1">
    <source>
        <dbReference type="ARBA" id="ARBA00023054"/>
    </source>
</evidence>
<dbReference type="Gene3D" id="1.20.58.1540">
    <property type="entry name" value="Actin interacting protein 3, C-terminal domain"/>
    <property type="match status" value="1"/>
</dbReference>
<dbReference type="Proteomes" id="UP000011761">
    <property type="component" value="Unassembled WGS sequence"/>
</dbReference>
<proteinExistence type="predicted"/>
<dbReference type="GeneID" id="19115218"/>
<protein>
    <recommendedName>
        <fullName evidence="3">Actin interacting protein 3 C-terminal domain-containing protein</fullName>
    </recommendedName>
</protein>
<dbReference type="InterPro" id="IPR022782">
    <property type="entry name" value="AIP3-like_C"/>
</dbReference>
<dbReference type="PANTHER" id="PTHR22741:SF10">
    <property type="entry name" value="COILED-COIL DOMAIN-CONTAINING PROTEIN CG32809"/>
    <property type="match status" value="1"/>
</dbReference>
<reference evidence="4 5" key="1">
    <citation type="journal article" date="2012" name="PLoS Pathog.">
        <title>Diverse lifestyles and strategies of plant pathogenesis encoded in the genomes of eighteen Dothideomycetes fungi.</title>
        <authorList>
            <person name="Ohm R.A."/>
            <person name="Feau N."/>
            <person name="Henrissat B."/>
            <person name="Schoch C.L."/>
            <person name="Horwitz B.A."/>
            <person name="Barry K.W."/>
            <person name="Condon B.J."/>
            <person name="Copeland A.C."/>
            <person name="Dhillon B."/>
            <person name="Glaser F."/>
            <person name="Hesse C.N."/>
            <person name="Kosti I."/>
            <person name="LaButti K."/>
            <person name="Lindquist E.A."/>
            <person name="Lucas S."/>
            <person name="Salamov A.A."/>
            <person name="Bradshaw R.E."/>
            <person name="Ciuffetti L."/>
            <person name="Hamelin R.C."/>
            <person name="Kema G.H.J."/>
            <person name="Lawrence C."/>
            <person name="Scott J.A."/>
            <person name="Spatafora J.W."/>
            <person name="Turgeon B.G."/>
            <person name="de Wit P.J.G.M."/>
            <person name="Zhong S."/>
            <person name="Goodwin S.B."/>
            <person name="Grigoriev I.V."/>
        </authorList>
    </citation>
    <scope>NUCLEOTIDE SEQUENCE [LARGE SCALE GENOMIC DNA]</scope>
    <source>
        <strain evidence="4 5">UAMH 10762</strain>
    </source>
</reference>
<dbReference type="HOGENOM" id="CLU_005287_0_0_1"/>
<organism evidence="4 5">
    <name type="scientific">Baudoinia panamericana (strain UAMH 10762)</name>
    <name type="common">Angels' share fungus</name>
    <name type="synonym">Baudoinia compniacensis (strain UAMH 10762)</name>
    <dbReference type="NCBI Taxonomy" id="717646"/>
    <lineage>
        <taxon>Eukaryota</taxon>
        <taxon>Fungi</taxon>
        <taxon>Dikarya</taxon>
        <taxon>Ascomycota</taxon>
        <taxon>Pezizomycotina</taxon>
        <taxon>Dothideomycetes</taxon>
        <taxon>Dothideomycetidae</taxon>
        <taxon>Mycosphaerellales</taxon>
        <taxon>Teratosphaeriaceae</taxon>
        <taxon>Baudoinia</taxon>
    </lineage>
</organism>
<dbReference type="GO" id="GO:0051286">
    <property type="term" value="C:cell tip"/>
    <property type="evidence" value="ECO:0007669"/>
    <property type="project" value="TreeGrafter"/>
</dbReference>
<dbReference type="InterPro" id="IPR005613">
    <property type="entry name" value="AIP3_C"/>
</dbReference>
<accession>M2NER1</accession>
<feature type="non-terminal residue" evidence="4">
    <location>
        <position position="986"/>
    </location>
</feature>
<dbReference type="KEGG" id="bcom:BAUCODRAFT_53127"/>
<feature type="region of interest" description="Disordered" evidence="2">
    <location>
        <begin position="326"/>
        <end position="430"/>
    </location>
</feature>
<dbReference type="OMA" id="WSRKQAS"/>
<evidence type="ECO:0000259" key="3">
    <source>
        <dbReference type="SMART" id="SM00806"/>
    </source>
</evidence>
<keyword evidence="1" id="KW-0175">Coiled coil</keyword>
<feature type="compositionally biased region" description="Polar residues" evidence="2">
    <location>
        <begin position="150"/>
        <end position="166"/>
    </location>
</feature>
<feature type="compositionally biased region" description="Polar residues" evidence="2">
    <location>
        <begin position="256"/>
        <end position="269"/>
    </location>
</feature>
<feature type="non-terminal residue" evidence="4">
    <location>
        <position position="1"/>
    </location>
</feature>
<name>M2NER1_BAUPA</name>
<dbReference type="OrthoDB" id="783096at2759"/>
<dbReference type="EMBL" id="KB445554">
    <property type="protein sequence ID" value="EMC97450.1"/>
    <property type="molecule type" value="Genomic_DNA"/>
</dbReference>
<dbReference type="eggNOG" id="ENOG502QS95">
    <property type="taxonomic scope" value="Eukaryota"/>
</dbReference>
<evidence type="ECO:0000313" key="4">
    <source>
        <dbReference type="EMBL" id="EMC97450.1"/>
    </source>
</evidence>
<gene>
    <name evidence="4" type="ORF">BAUCODRAFT_53127</name>
</gene>
<dbReference type="STRING" id="717646.M2NER1"/>
<feature type="region of interest" description="Disordered" evidence="2">
    <location>
        <begin position="840"/>
        <end position="890"/>
    </location>
</feature>
<evidence type="ECO:0000256" key="2">
    <source>
        <dbReference type="SAM" id="MobiDB-lite"/>
    </source>
</evidence>
<dbReference type="SMART" id="SM00806">
    <property type="entry name" value="AIP3"/>
    <property type="match status" value="1"/>
</dbReference>
<dbReference type="RefSeq" id="XP_007675369.1">
    <property type="nucleotide sequence ID" value="XM_007677179.1"/>
</dbReference>
<dbReference type="Pfam" id="PF23153">
    <property type="entry name" value="Aip3p_Bud6_N"/>
    <property type="match status" value="1"/>
</dbReference>
<feature type="compositionally biased region" description="Low complexity" evidence="2">
    <location>
        <begin position="695"/>
        <end position="712"/>
    </location>
</feature>
<sequence length="986" mass="108371">RSSSGRARQNPQQQLSTIEKSVTHLLVATKQLLETLTHWSRGAATENDVSDVYVRLGYEFNIACRAFNAIGVDTADLGPVPDLLRGILEDTLSQEASQASLDRFLPRIRDIIINLLHGLKKKQQRLRQKSSASQQPSGGSDGAAKPPRQASVNSNASAEGNLTQQLEDLPSRHGSGSRSFAQRQNSGDLATQQQPDLPPRTTSTTAGGGRSSPRRPNFSPQNSTYAHDRDTSSSSSLSSTTMPNMPIITPYPETDTIPTNTNMNYATYTSSPRPEPNSESEEAPPRPPPKQNDALTALQRGGELERRASRRFSAYQIQKHLGTSINGISAIPPAQHSPAPNRGREAKEGMSAVRSRGTVSGMHNRARSRQDKASTPGYNEPSPHRAQHEVRKISEEPNSVVVGPDEALLPSKSPAEEKGTDSPTVKTPEDKLGYPFPSHEHEVESVGATLNGPIDEPFAPDGVFTGENNIRAPPSTRYATPPQSQYGDGRAVVGVDTSPQPNIPLTLFLQYRTRIKKYTLPNGSLDLTIPRLQLAFIEAFAWQSSGQGELPEIYIQDPVSGVRYELEDLGEVRERSVLVLNVEVLEEVKRVFEQGLGEVRRVVERVGERVEEQGGVLRGLGERQREMGREVAVAAAAAAAVASPATSTSTSTAGSPAQLEEVRSMRRDLAIMRQTYTSFVSDMNTSIATIRSKASTTLQPTPPTSSSTPAESSTDRAYLSTHKTHLHTTSESIVNRVDDLQDTIEDLRKDVVTRGVRPLPRQLESVSKEISLVTSELKKLQEFLRREKPVWTKIWERELQVICEERDLLTMQEELARDLEDDLDKGVGIFELVERASRQQNLQGQAQGQGQQAPTTNGVPPASSGSRSASRTLPTTPGGGGTTGAADPGQAREGVLGEVRALQPNHESRLEAIERAERARRRELESRKQGEREFARELGVFVEEGRLKKSGGVEEVERVRRGREERARREMFEREVAKEREREGRE</sequence>
<dbReference type="InterPro" id="IPR056279">
    <property type="entry name" value="Aip3p_Bud6_N"/>
</dbReference>
<feature type="compositionally biased region" description="Low complexity" evidence="2">
    <location>
        <begin position="232"/>
        <end position="241"/>
    </location>
</feature>
<dbReference type="GO" id="GO:0005737">
    <property type="term" value="C:cytoplasm"/>
    <property type="evidence" value="ECO:0007669"/>
    <property type="project" value="TreeGrafter"/>
</dbReference>
<feature type="compositionally biased region" description="Basic and acidic residues" evidence="2">
    <location>
        <begin position="382"/>
        <end position="395"/>
    </location>
</feature>
<feature type="domain" description="Actin interacting protein 3 C-terminal" evidence="3">
    <location>
        <begin position="508"/>
        <end position="965"/>
    </location>
</feature>
<dbReference type="InterPro" id="IPR051825">
    <property type="entry name" value="SRCIN1"/>
</dbReference>
<dbReference type="Pfam" id="PF03915">
    <property type="entry name" value="AIP3"/>
    <property type="match status" value="1"/>
</dbReference>
<feature type="region of interest" description="Disordered" evidence="2">
    <location>
        <begin position="123"/>
        <end position="294"/>
    </location>
</feature>
<evidence type="ECO:0000313" key="5">
    <source>
        <dbReference type="Proteomes" id="UP000011761"/>
    </source>
</evidence>
<dbReference type="GO" id="GO:0005519">
    <property type="term" value="F:cytoskeletal regulatory protein binding"/>
    <property type="evidence" value="ECO:0007669"/>
    <property type="project" value="InterPro"/>
</dbReference>
<keyword evidence="5" id="KW-1185">Reference proteome</keyword>
<dbReference type="AlphaFoldDB" id="M2NER1"/>
<dbReference type="PANTHER" id="PTHR22741">
    <property type="entry name" value="P140CAP/SNIP-RELATED"/>
    <property type="match status" value="1"/>
</dbReference>
<dbReference type="GO" id="GO:0030010">
    <property type="term" value="P:establishment of cell polarity"/>
    <property type="evidence" value="ECO:0007669"/>
    <property type="project" value="TreeGrafter"/>
</dbReference>
<feature type="compositionally biased region" description="Polar residues" evidence="2">
    <location>
        <begin position="174"/>
        <end position="195"/>
    </location>
</feature>
<feature type="compositionally biased region" description="Low complexity" evidence="2">
    <location>
        <begin position="840"/>
        <end position="876"/>
    </location>
</feature>